<keyword evidence="9" id="KW-1185">Reference proteome</keyword>
<evidence type="ECO:0000256" key="4">
    <source>
        <dbReference type="ARBA" id="ARBA00022656"/>
    </source>
</evidence>
<name>A0A6L8LK36_9RHOB</name>
<dbReference type="Pfam" id="PF00353">
    <property type="entry name" value="HemolysinCabind"/>
    <property type="match status" value="4"/>
</dbReference>
<evidence type="ECO:0000256" key="3">
    <source>
        <dbReference type="ARBA" id="ARBA00022525"/>
    </source>
</evidence>
<keyword evidence="6" id="KW-0843">Virulence</keyword>
<evidence type="ECO:0000256" key="1">
    <source>
        <dbReference type="ARBA" id="ARBA00004370"/>
    </source>
</evidence>
<gene>
    <name evidence="8" type="ORF">GR167_13950</name>
</gene>
<evidence type="ECO:0000256" key="5">
    <source>
        <dbReference type="ARBA" id="ARBA00022737"/>
    </source>
</evidence>
<dbReference type="GO" id="GO:0005509">
    <property type="term" value="F:calcium ion binding"/>
    <property type="evidence" value="ECO:0007669"/>
    <property type="project" value="InterPro"/>
</dbReference>
<organism evidence="8 9">
    <name type="scientific">Thalassovita mangrovi</name>
    <dbReference type="NCBI Taxonomy" id="2692236"/>
    <lineage>
        <taxon>Bacteria</taxon>
        <taxon>Pseudomonadati</taxon>
        <taxon>Pseudomonadota</taxon>
        <taxon>Alphaproteobacteria</taxon>
        <taxon>Rhodobacterales</taxon>
        <taxon>Roseobacteraceae</taxon>
        <taxon>Thalassovita</taxon>
    </lineage>
</organism>
<dbReference type="EMBL" id="WWEN01000006">
    <property type="protein sequence ID" value="MYM56418.1"/>
    <property type="molecule type" value="Genomic_DNA"/>
</dbReference>
<accession>A0A6L8LK36</accession>
<dbReference type="InterPro" id="IPR050557">
    <property type="entry name" value="RTX_toxin/Mannuronan_C5-epim"/>
</dbReference>
<dbReference type="InterPro" id="IPR018511">
    <property type="entry name" value="Hemolysin-typ_Ca-bd_CS"/>
</dbReference>
<dbReference type="PRINTS" id="PR00313">
    <property type="entry name" value="CABNDNGRPT"/>
</dbReference>
<comment type="subcellular location">
    <subcellularLocation>
        <location evidence="1">Membrane</location>
    </subcellularLocation>
    <subcellularLocation>
        <location evidence="2">Secreted</location>
    </subcellularLocation>
</comment>
<dbReference type="Gene3D" id="2.150.10.10">
    <property type="entry name" value="Serralysin-like metalloprotease, C-terminal"/>
    <property type="match status" value="3"/>
</dbReference>
<evidence type="ECO:0000313" key="9">
    <source>
        <dbReference type="Proteomes" id="UP000479043"/>
    </source>
</evidence>
<dbReference type="SUPFAM" id="SSF51120">
    <property type="entry name" value="beta-Roll"/>
    <property type="match status" value="2"/>
</dbReference>
<dbReference type="GO" id="GO:0090729">
    <property type="term" value="F:toxin activity"/>
    <property type="evidence" value="ECO:0007669"/>
    <property type="project" value="UniProtKB-KW"/>
</dbReference>
<sequence length="657" mass="70104">MFTQRLQLSLTADITLSSVVDNATTYVAEISARPEGGAVVYFDTYPAFDYFTPPPESDYRIYFYVLDENGILESVLFRADPESADWPTSPDLAFLENGSFLISWTESEGDDSWDRVPSSFHGRIFDADGAAAGDSFTFALPAVVQASLAENPFATRMSLLNWDGENLAVLWRLESGAFAIQAYDLNGAEIGDTVEFEGSEILSYAPLAQGGMIVAVRAPDDTRQVLLLDAQWQASVIDLAVNPGSFVPELVALQDGGFAVSWADEDVIYLQLYGADGTARSDLIEVDPGVEAELRNHDLVELETGEIVVISEYYYEDENWGIDRTYWGSVVSGDEPEAGVAVQITEPYSSGFTSDADGLDGGSLAFLLVERESYEDHYGSNYQYAAFYMSLFETQAYYHGTDEADSFTGTEDDEFVYAFAGADWLDGGLGNDTLLGGDGADTLIGEGGDDVLSAGDGADILIGGDGNDTFGGGDSEADLHDVVYGGGGDDSADGGYGNDLLRGDDGNDTLNGSYGADTVIGGSGNDLLTAQAWGDVLFGGDGDDFVNGGFGRDRLNGGAGADTFFVDGRDLDGHAGDWVQDYSAADGDLLQFGLQGTLPSQFQVNFVETPGAGVAGVEEAFVIYRPTGHILWALVDGAAQEEINIYLNGEQVYDLLA</sequence>
<dbReference type="PANTHER" id="PTHR38340:SF1">
    <property type="entry name" value="S-LAYER PROTEIN"/>
    <property type="match status" value="1"/>
</dbReference>
<evidence type="ECO:0008006" key="10">
    <source>
        <dbReference type="Google" id="ProtNLM"/>
    </source>
</evidence>
<dbReference type="PRINTS" id="PR01488">
    <property type="entry name" value="RTXTOXINA"/>
</dbReference>
<dbReference type="Proteomes" id="UP000479043">
    <property type="component" value="Unassembled WGS sequence"/>
</dbReference>
<keyword evidence="3" id="KW-0964">Secreted</keyword>
<proteinExistence type="predicted"/>
<dbReference type="PANTHER" id="PTHR38340">
    <property type="entry name" value="S-LAYER PROTEIN"/>
    <property type="match status" value="1"/>
</dbReference>
<evidence type="ECO:0000256" key="6">
    <source>
        <dbReference type="ARBA" id="ARBA00023026"/>
    </source>
</evidence>
<dbReference type="InterPro" id="IPR001343">
    <property type="entry name" value="Hemolysn_Ca-bd"/>
</dbReference>
<comment type="caution">
    <text evidence="8">The sequence shown here is derived from an EMBL/GenBank/DDBJ whole genome shotgun (WGS) entry which is preliminary data.</text>
</comment>
<evidence type="ECO:0000256" key="7">
    <source>
        <dbReference type="ARBA" id="ARBA00023136"/>
    </source>
</evidence>
<dbReference type="GO" id="GO:0005576">
    <property type="term" value="C:extracellular region"/>
    <property type="evidence" value="ECO:0007669"/>
    <property type="project" value="UniProtKB-SubCell"/>
</dbReference>
<keyword evidence="4" id="KW-0800">Toxin</keyword>
<dbReference type="AlphaFoldDB" id="A0A6L8LK36"/>
<reference evidence="8 9" key="1">
    <citation type="submission" date="2020-01" db="EMBL/GenBank/DDBJ databases">
        <authorList>
            <person name="Chen S."/>
        </authorList>
    </citation>
    <scope>NUCLEOTIDE SEQUENCE [LARGE SCALE GENOMIC DNA]</scope>
    <source>
        <strain evidence="8 9">GS-10</strain>
    </source>
</reference>
<dbReference type="GO" id="GO:0016020">
    <property type="term" value="C:membrane"/>
    <property type="evidence" value="ECO:0007669"/>
    <property type="project" value="UniProtKB-SubCell"/>
</dbReference>
<dbReference type="InterPro" id="IPR011049">
    <property type="entry name" value="Serralysin-like_metalloprot_C"/>
</dbReference>
<keyword evidence="5" id="KW-0677">Repeat</keyword>
<dbReference type="PROSITE" id="PS00330">
    <property type="entry name" value="HEMOLYSIN_CALCIUM"/>
    <property type="match status" value="1"/>
</dbReference>
<protein>
    <recommendedName>
        <fullName evidence="10">Calcium-binding protein</fullName>
    </recommendedName>
</protein>
<dbReference type="InterPro" id="IPR003995">
    <property type="entry name" value="RTX_toxin_determinant-A"/>
</dbReference>
<keyword evidence="7" id="KW-0472">Membrane</keyword>
<dbReference type="RefSeq" id="WP_160974333.1">
    <property type="nucleotide sequence ID" value="NZ_WWEN01000006.1"/>
</dbReference>
<evidence type="ECO:0000313" key="8">
    <source>
        <dbReference type="EMBL" id="MYM56418.1"/>
    </source>
</evidence>
<evidence type="ECO:0000256" key="2">
    <source>
        <dbReference type="ARBA" id="ARBA00004613"/>
    </source>
</evidence>